<dbReference type="HAMAP" id="MF_00719">
    <property type="entry name" value="CobS"/>
    <property type="match status" value="1"/>
</dbReference>
<evidence type="ECO:0000313" key="20">
    <source>
        <dbReference type="EMBL" id="QHW29978.1"/>
    </source>
</evidence>
<dbReference type="Proteomes" id="UP000479114">
    <property type="component" value="Chromosome"/>
</dbReference>
<evidence type="ECO:0000313" key="21">
    <source>
        <dbReference type="Proteomes" id="UP000479114"/>
    </source>
</evidence>
<dbReference type="UniPathway" id="UPA00148">
    <property type="reaction ID" value="UER00238"/>
</dbReference>
<feature type="transmembrane region" description="Helical" evidence="19">
    <location>
        <begin position="190"/>
        <end position="210"/>
    </location>
</feature>
<gene>
    <name evidence="19 20" type="primary">cobS</name>
    <name evidence="20" type="ORF">GZH47_03435</name>
</gene>
<dbReference type="GO" id="GO:0009236">
    <property type="term" value="P:cobalamin biosynthetic process"/>
    <property type="evidence" value="ECO:0007669"/>
    <property type="project" value="UniProtKB-UniRule"/>
</dbReference>
<dbReference type="InterPro" id="IPR003805">
    <property type="entry name" value="CobS"/>
</dbReference>
<evidence type="ECO:0000256" key="14">
    <source>
        <dbReference type="ARBA" id="ARBA00025228"/>
    </source>
</evidence>
<keyword evidence="9 19" id="KW-0808">Transferase</keyword>
<proteinExistence type="inferred from homology"/>
<reference evidence="20 21" key="1">
    <citation type="submission" date="2020-02" db="EMBL/GenBank/DDBJ databases">
        <title>Paenibacillus sp. nov., isolated from rhizosphere soil of tomato.</title>
        <authorList>
            <person name="Weon H.-Y."/>
            <person name="Lee S.A."/>
        </authorList>
    </citation>
    <scope>NUCLEOTIDE SEQUENCE [LARGE SCALE GENOMIC DNA]</scope>
    <source>
        <strain evidence="20 21">14171R-81</strain>
    </source>
</reference>
<evidence type="ECO:0000256" key="1">
    <source>
        <dbReference type="ARBA" id="ARBA00001946"/>
    </source>
</evidence>
<evidence type="ECO:0000256" key="9">
    <source>
        <dbReference type="ARBA" id="ARBA00022679"/>
    </source>
</evidence>
<keyword evidence="13 19" id="KW-0472">Membrane</keyword>
<sequence>MAMVDLKRELQAIGTAFQLLTRIPIPAAIPFTPEMLARSVAYYPVVGAVIGGIVAAAGACMDGSVPAMPAAVLLMAVWLLLSGGLHMDGLMDTADGILSHRSRERMLEIMKDSRVGAMGVIAAVVLLLFKFAVLGTWFDEGQDWLAEAPIFAMACGLSRLWVVAAMAFWPFARPDEGMASMFKLVRPKHAVAAALAQALMTAVCIWVFPAASFGALASYALPAGIAIGAGSVLAAWMCRKLGGLTGDTYGALTEMIEAVLLFTLVVQL</sequence>
<feature type="transmembrane region" description="Helical" evidence="19">
    <location>
        <begin position="40"/>
        <end position="59"/>
    </location>
</feature>
<evidence type="ECO:0000256" key="2">
    <source>
        <dbReference type="ARBA" id="ARBA00004651"/>
    </source>
</evidence>
<feature type="transmembrane region" description="Helical" evidence="19">
    <location>
        <begin position="150"/>
        <end position="169"/>
    </location>
</feature>
<evidence type="ECO:0000256" key="15">
    <source>
        <dbReference type="ARBA" id="ARBA00032605"/>
    </source>
</evidence>
<keyword evidence="7 19" id="KW-1003">Cell membrane</keyword>
<keyword evidence="8 19" id="KW-0169">Cobalamin biosynthesis</keyword>
<evidence type="ECO:0000256" key="12">
    <source>
        <dbReference type="ARBA" id="ARBA00022989"/>
    </source>
</evidence>
<dbReference type="GO" id="GO:0008818">
    <property type="term" value="F:cobalamin 5'-phosphate synthase activity"/>
    <property type="evidence" value="ECO:0007669"/>
    <property type="project" value="UniProtKB-UniRule"/>
</dbReference>
<evidence type="ECO:0000256" key="19">
    <source>
        <dbReference type="HAMAP-Rule" id="MF_00719"/>
    </source>
</evidence>
<dbReference type="RefSeq" id="WP_162638554.1">
    <property type="nucleotide sequence ID" value="NZ_CP048286.1"/>
</dbReference>
<evidence type="ECO:0000256" key="6">
    <source>
        <dbReference type="ARBA" id="ARBA00015850"/>
    </source>
</evidence>
<feature type="transmembrane region" description="Helical" evidence="19">
    <location>
        <begin position="216"/>
        <end position="236"/>
    </location>
</feature>
<evidence type="ECO:0000256" key="13">
    <source>
        <dbReference type="ARBA" id="ARBA00023136"/>
    </source>
</evidence>
<dbReference type="KEGG" id="prz:GZH47_03435"/>
<keyword evidence="12 19" id="KW-1133">Transmembrane helix</keyword>
<evidence type="ECO:0000256" key="4">
    <source>
        <dbReference type="ARBA" id="ARBA00010561"/>
    </source>
</evidence>
<feature type="transmembrane region" description="Helical" evidence="19">
    <location>
        <begin position="115"/>
        <end position="138"/>
    </location>
</feature>
<name>A0A6C0NUZ8_9BACL</name>
<dbReference type="GO" id="GO:0051073">
    <property type="term" value="F:adenosylcobinamide-GDP ribazoletransferase activity"/>
    <property type="evidence" value="ECO:0007669"/>
    <property type="project" value="UniProtKB-UniRule"/>
</dbReference>
<dbReference type="EC" id="2.7.8.26" evidence="5 19"/>
<comment type="cofactor">
    <cofactor evidence="1 19">
        <name>Mg(2+)</name>
        <dbReference type="ChEBI" id="CHEBI:18420"/>
    </cofactor>
</comment>
<comment type="subcellular location">
    <subcellularLocation>
        <location evidence="2 19">Cell membrane</location>
        <topology evidence="2 19">Multi-pass membrane protein</topology>
    </subcellularLocation>
</comment>
<evidence type="ECO:0000256" key="5">
    <source>
        <dbReference type="ARBA" id="ARBA00013200"/>
    </source>
</evidence>
<evidence type="ECO:0000256" key="7">
    <source>
        <dbReference type="ARBA" id="ARBA00022475"/>
    </source>
</evidence>
<keyword evidence="21" id="KW-1185">Reference proteome</keyword>
<dbReference type="EMBL" id="CP048286">
    <property type="protein sequence ID" value="QHW29978.1"/>
    <property type="molecule type" value="Genomic_DNA"/>
</dbReference>
<evidence type="ECO:0000256" key="10">
    <source>
        <dbReference type="ARBA" id="ARBA00022692"/>
    </source>
</evidence>
<organism evidence="20 21">
    <name type="scientific">Paenibacillus rhizovicinus</name>
    <dbReference type="NCBI Taxonomy" id="2704463"/>
    <lineage>
        <taxon>Bacteria</taxon>
        <taxon>Bacillati</taxon>
        <taxon>Bacillota</taxon>
        <taxon>Bacilli</taxon>
        <taxon>Bacillales</taxon>
        <taxon>Paenibacillaceae</taxon>
        <taxon>Paenibacillus</taxon>
    </lineage>
</organism>
<comment type="pathway">
    <text evidence="3 19">Cofactor biosynthesis; adenosylcobalamin biosynthesis; adenosylcobalamin from cob(II)yrinate a,c-diamide: step 7/7.</text>
</comment>
<evidence type="ECO:0000256" key="17">
    <source>
        <dbReference type="ARBA" id="ARBA00048623"/>
    </source>
</evidence>
<comment type="catalytic activity">
    <reaction evidence="18 19">
        <text>alpha-ribazole 5'-phosphate + adenosylcob(III)inamide-GDP = adenosylcob(III)alamin 5'-phosphate + GMP + H(+)</text>
        <dbReference type="Rhea" id="RHEA:23560"/>
        <dbReference type="ChEBI" id="CHEBI:15378"/>
        <dbReference type="ChEBI" id="CHEBI:57918"/>
        <dbReference type="ChEBI" id="CHEBI:58115"/>
        <dbReference type="ChEBI" id="CHEBI:60487"/>
        <dbReference type="ChEBI" id="CHEBI:60493"/>
        <dbReference type="EC" id="2.7.8.26"/>
    </reaction>
</comment>
<accession>A0A6C0NUZ8</accession>
<dbReference type="PANTHER" id="PTHR34148">
    <property type="entry name" value="ADENOSYLCOBINAMIDE-GDP RIBAZOLETRANSFERASE"/>
    <property type="match status" value="1"/>
</dbReference>
<comment type="function">
    <text evidence="14 19">Joins adenosylcobinamide-GDP and alpha-ribazole to generate adenosylcobalamin (Ado-cobalamin). Also synthesizes adenosylcobalamin 5'-phosphate from adenosylcobinamide-GDP and alpha-ribazole 5'-phosphate.</text>
</comment>
<evidence type="ECO:0000256" key="11">
    <source>
        <dbReference type="ARBA" id="ARBA00022842"/>
    </source>
</evidence>
<dbReference type="PANTHER" id="PTHR34148:SF1">
    <property type="entry name" value="ADENOSYLCOBINAMIDE-GDP RIBAZOLETRANSFERASE"/>
    <property type="match status" value="1"/>
</dbReference>
<dbReference type="NCBIfam" id="TIGR00317">
    <property type="entry name" value="cobS"/>
    <property type="match status" value="1"/>
</dbReference>
<evidence type="ECO:0000256" key="18">
    <source>
        <dbReference type="ARBA" id="ARBA00049504"/>
    </source>
</evidence>
<evidence type="ECO:0000256" key="8">
    <source>
        <dbReference type="ARBA" id="ARBA00022573"/>
    </source>
</evidence>
<protein>
    <recommendedName>
        <fullName evidence="6 19">Adenosylcobinamide-GDP ribazoletransferase</fullName>
        <ecNumber evidence="5 19">2.7.8.26</ecNumber>
    </recommendedName>
    <alternativeName>
        <fullName evidence="16 19">Cobalamin synthase</fullName>
    </alternativeName>
    <alternativeName>
        <fullName evidence="15 19">Cobalamin-5'-phosphate synthase</fullName>
    </alternativeName>
</protein>
<comment type="similarity">
    <text evidence="4 19">Belongs to the CobS family.</text>
</comment>
<feature type="transmembrane region" description="Helical" evidence="19">
    <location>
        <begin position="65"/>
        <end position="81"/>
    </location>
</feature>
<evidence type="ECO:0000256" key="16">
    <source>
        <dbReference type="ARBA" id="ARBA00032853"/>
    </source>
</evidence>
<keyword evidence="10 19" id="KW-0812">Transmembrane</keyword>
<dbReference type="Pfam" id="PF02654">
    <property type="entry name" value="CobS"/>
    <property type="match status" value="1"/>
</dbReference>
<evidence type="ECO:0000256" key="3">
    <source>
        <dbReference type="ARBA" id="ARBA00004663"/>
    </source>
</evidence>
<keyword evidence="11 19" id="KW-0460">Magnesium</keyword>
<comment type="catalytic activity">
    <reaction evidence="17 19">
        <text>alpha-ribazole + adenosylcob(III)inamide-GDP = adenosylcob(III)alamin + GMP + H(+)</text>
        <dbReference type="Rhea" id="RHEA:16049"/>
        <dbReference type="ChEBI" id="CHEBI:10329"/>
        <dbReference type="ChEBI" id="CHEBI:15378"/>
        <dbReference type="ChEBI" id="CHEBI:18408"/>
        <dbReference type="ChEBI" id="CHEBI:58115"/>
        <dbReference type="ChEBI" id="CHEBI:60487"/>
        <dbReference type="EC" id="2.7.8.26"/>
    </reaction>
</comment>
<dbReference type="GO" id="GO:0005886">
    <property type="term" value="C:plasma membrane"/>
    <property type="evidence" value="ECO:0007669"/>
    <property type="project" value="UniProtKB-SubCell"/>
</dbReference>
<dbReference type="AlphaFoldDB" id="A0A6C0NUZ8"/>